<sequence>MRFPVKAVGVSAGALMLAGCLVSEFPVLDASSGRAKPLKDGAYIACPVSEEASEDDCQTMTVVFQPDRSYHFISEEEEEPSVLRFRRVGNRGYAVQSKEEHDEFAYYYGAGNSNRMTLTWMMCKDLPENVRTKLLENGDLESDSDDYEACEVKTVRGLTDAARAYHRGQAESDEPITMELTPAPAE</sequence>
<evidence type="ECO:0000313" key="3">
    <source>
        <dbReference type="Proteomes" id="UP001214043"/>
    </source>
</evidence>
<accession>A0AAE9ZDK4</accession>
<dbReference type="EMBL" id="CP118166">
    <property type="protein sequence ID" value="WDI33098.1"/>
    <property type="molecule type" value="Genomic_DNA"/>
</dbReference>
<organism evidence="2 3">
    <name type="scientific">Hyphococcus flavus</name>
    <dbReference type="NCBI Taxonomy" id="1866326"/>
    <lineage>
        <taxon>Bacteria</taxon>
        <taxon>Pseudomonadati</taxon>
        <taxon>Pseudomonadota</taxon>
        <taxon>Alphaproteobacteria</taxon>
        <taxon>Parvularculales</taxon>
        <taxon>Parvularculaceae</taxon>
        <taxon>Hyphococcus</taxon>
    </lineage>
</organism>
<evidence type="ECO:0000313" key="2">
    <source>
        <dbReference type="EMBL" id="WDI33098.1"/>
    </source>
</evidence>
<feature type="region of interest" description="Disordered" evidence="1">
    <location>
        <begin position="165"/>
        <end position="186"/>
    </location>
</feature>
<proteinExistence type="predicted"/>
<name>A0AAE9ZDK4_9PROT</name>
<reference evidence="2" key="1">
    <citation type="submission" date="2023-02" db="EMBL/GenBank/DDBJ databases">
        <title>Genome sequence of Hyphococcus flavus.</title>
        <authorList>
            <person name="Rong J.-C."/>
            <person name="Zhao Q."/>
            <person name="Yi M."/>
            <person name="Wu J.-Y."/>
        </authorList>
    </citation>
    <scope>NUCLEOTIDE SEQUENCE</scope>
    <source>
        <strain evidence="2">MCCC 1K03223</strain>
    </source>
</reference>
<dbReference type="Proteomes" id="UP001214043">
    <property type="component" value="Chromosome"/>
</dbReference>
<evidence type="ECO:0008006" key="4">
    <source>
        <dbReference type="Google" id="ProtNLM"/>
    </source>
</evidence>
<dbReference type="AlphaFoldDB" id="A0AAE9ZDK4"/>
<dbReference type="KEGG" id="hfl:PUV54_07800"/>
<gene>
    <name evidence="2" type="ORF">PUV54_07800</name>
</gene>
<keyword evidence="3" id="KW-1185">Reference proteome</keyword>
<evidence type="ECO:0000256" key="1">
    <source>
        <dbReference type="SAM" id="MobiDB-lite"/>
    </source>
</evidence>
<dbReference type="RefSeq" id="WP_274495060.1">
    <property type="nucleotide sequence ID" value="NZ_CP118166.1"/>
</dbReference>
<dbReference type="PROSITE" id="PS51257">
    <property type="entry name" value="PROKAR_LIPOPROTEIN"/>
    <property type="match status" value="1"/>
</dbReference>
<protein>
    <recommendedName>
        <fullName evidence="4">Lipoprotein</fullName>
    </recommendedName>
</protein>